<keyword evidence="2" id="KW-0238">DNA-binding</keyword>
<evidence type="ECO:0000256" key="1">
    <source>
        <dbReference type="ARBA" id="ARBA00023015"/>
    </source>
</evidence>
<evidence type="ECO:0000256" key="3">
    <source>
        <dbReference type="ARBA" id="ARBA00023163"/>
    </source>
</evidence>
<dbReference type="PANTHER" id="PTHR44688:SF16">
    <property type="entry name" value="DNA-BINDING TRANSCRIPTIONAL ACTIVATOR DEVR_DOSR"/>
    <property type="match status" value="1"/>
</dbReference>
<evidence type="ECO:0000259" key="6">
    <source>
        <dbReference type="PROSITE" id="PS50043"/>
    </source>
</evidence>
<keyword evidence="1" id="KW-0805">Transcription regulation</keyword>
<dbReference type="Pfam" id="PF00196">
    <property type="entry name" value="GerE"/>
    <property type="match status" value="1"/>
</dbReference>
<dbReference type="GO" id="GO:0003677">
    <property type="term" value="F:DNA binding"/>
    <property type="evidence" value="ECO:0007669"/>
    <property type="project" value="UniProtKB-KW"/>
</dbReference>
<dbReference type="InterPro" id="IPR016032">
    <property type="entry name" value="Sig_transdc_resp-reg_C-effctor"/>
</dbReference>
<feature type="compositionally biased region" description="Polar residues" evidence="4">
    <location>
        <begin position="472"/>
        <end position="486"/>
    </location>
</feature>
<evidence type="ECO:0000313" key="7">
    <source>
        <dbReference type="EMBL" id="NBI34950.1"/>
    </source>
</evidence>
<dbReference type="SUPFAM" id="SSF46894">
    <property type="entry name" value="C-terminal effector domain of the bipartite response regulators"/>
    <property type="match status" value="1"/>
</dbReference>
<gene>
    <name evidence="7" type="ORF">D1639_07900</name>
</gene>
<feature type="transmembrane region" description="Helical" evidence="5">
    <location>
        <begin position="296"/>
        <end position="321"/>
    </location>
</feature>
<dbReference type="InterPro" id="IPR036388">
    <property type="entry name" value="WH-like_DNA-bd_sf"/>
</dbReference>
<feature type="transmembrane region" description="Helical" evidence="5">
    <location>
        <begin position="234"/>
        <end position="254"/>
    </location>
</feature>
<name>A0A7C9NZS8_9BACT</name>
<feature type="transmembrane region" description="Helical" evidence="5">
    <location>
        <begin position="113"/>
        <end position="135"/>
    </location>
</feature>
<feature type="domain" description="HTH luxR-type" evidence="6">
    <location>
        <begin position="494"/>
        <end position="559"/>
    </location>
</feature>
<keyword evidence="5" id="KW-0472">Membrane</keyword>
<dbReference type="PROSITE" id="PS50043">
    <property type="entry name" value="HTH_LUXR_2"/>
    <property type="match status" value="1"/>
</dbReference>
<keyword evidence="3" id="KW-0804">Transcription</keyword>
<feature type="transmembrane region" description="Helical" evidence="5">
    <location>
        <begin position="147"/>
        <end position="165"/>
    </location>
</feature>
<evidence type="ECO:0000256" key="5">
    <source>
        <dbReference type="SAM" id="Phobius"/>
    </source>
</evidence>
<feature type="transmembrane region" description="Helical" evidence="5">
    <location>
        <begin position="333"/>
        <end position="352"/>
    </location>
</feature>
<accession>A0A7C9NZS8</accession>
<dbReference type="SMART" id="SM00421">
    <property type="entry name" value="HTH_LUXR"/>
    <property type="match status" value="1"/>
</dbReference>
<feature type="transmembrane region" description="Helical" evidence="5">
    <location>
        <begin position="266"/>
        <end position="284"/>
    </location>
</feature>
<dbReference type="PRINTS" id="PR00038">
    <property type="entry name" value="HTHLUXR"/>
</dbReference>
<proteinExistence type="predicted"/>
<dbReference type="EMBL" id="QWKH01000058">
    <property type="protein sequence ID" value="NBI34950.1"/>
    <property type="molecule type" value="Genomic_DNA"/>
</dbReference>
<reference evidence="7" key="1">
    <citation type="submission" date="2018-08" db="EMBL/GenBank/DDBJ databases">
        <title>Murine metabolic-syndrome-specific gut microbial biobank.</title>
        <authorList>
            <person name="Liu C."/>
        </authorList>
    </citation>
    <scope>NUCLEOTIDE SEQUENCE [LARGE SCALE GENOMIC DNA]</scope>
    <source>
        <strain evidence="7">Z82</strain>
    </source>
</reference>
<feature type="transmembrane region" description="Helical" evidence="5">
    <location>
        <begin position="85"/>
        <end position="107"/>
    </location>
</feature>
<evidence type="ECO:0000256" key="2">
    <source>
        <dbReference type="ARBA" id="ARBA00023125"/>
    </source>
</evidence>
<protein>
    <submittedName>
        <fullName evidence="7">Helix-turn-helix transcriptional regulator</fullName>
    </submittedName>
</protein>
<comment type="caution">
    <text evidence="7">The sequence shown here is derived from an EMBL/GenBank/DDBJ whole genome shotgun (WGS) entry which is preliminary data.</text>
</comment>
<evidence type="ECO:0000256" key="4">
    <source>
        <dbReference type="SAM" id="MobiDB-lite"/>
    </source>
</evidence>
<feature type="transmembrane region" description="Helical" evidence="5">
    <location>
        <begin position="171"/>
        <end position="188"/>
    </location>
</feature>
<keyword evidence="5" id="KW-1133">Transmembrane helix</keyword>
<sequence length="561" mass="58600">MNRRKANEAHRPLPVRDSAPSIVGYALLLVACQLTEWGGLGLSERTSLALVPILQYWTVPLLVAMGAMLLAAAALSRGKRACRPLALGSAGGGLMVAGVLWMVTSALSTPLSITVDAAAIGAGTGCLLAAWTWVFSRLSVRDTTMRVLGALVLYAILFLALSFASLPLRELAYFACVVGSAAALGAALRKNPAPVCRPRAADARKHRATAAVTRSQPAAAVDDRPSWRLIARSVSRPLFCAAATAFAVAVTRTMTLQIHTALVGDAGVACVLLLSAGLLAYLVLSARRGSDEGASGFSIPGLFGIAFPIVATLLLALSLFGSELALPVSALTFAFYMIMQSLMVGASLAAAVQERLPMMAVYGLFAGCVYLVFALATALGIFLFGMDGTLSSTAPLLAGLLVLYVLAMAYALVRRSSAAEERKVGARPGREEAAEADSTRAHAAPEPIAPGDKSAAPGAVASRTAGEHLPATSDNTGATAPESTADPISQRCQVLIDRFELSPRESEVLVAFAHGRNVSYLAETLVLSPNTIRTHSKTLYAKLGVHSKQELLDLVERQPLA</sequence>
<feature type="transmembrane region" description="Helical" evidence="5">
    <location>
        <begin position="21"/>
        <end position="42"/>
    </location>
</feature>
<organism evidence="7">
    <name type="scientific">Muribaculaceae bacterium Z82</name>
    <dbReference type="NCBI Taxonomy" id="2304548"/>
    <lineage>
        <taxon>Bacteria</taxon>
        <taxon>Pseudomonadati</taxon>
        <taxon>Bacteroidota</taxon>
        <taxon>Bacteroidia</taxon>
        <taxon>Bacteroidales</taxon>
        <taxon>Muribaculaceae</taxon>
    </lineage>
</organism>
<feature type="transmembrane region" description="Helical" evidence="5">
    <location>
        <begin position="359"/>
        <end position="384"/>
    </location>
</feature>
<dbReference type="AlphaFoldDB" id="A0A7C9NZS8"/>
<dbReference type="PROSITE" id="PS51257">
    <property type="entry name" value="PROKAR_LIPOPROTEIN"/>
    <property type="match status" value="1"/>
</dbReference>
<dbReference type="PANTHER" id="PTHR44688">
    <property type="entry name" value="DNA-BINDING TRANSCRIPTIONAL ACTIVATOR DEVR_DOSR"/>
    <property type="match status" value="1"/>
</dbReference>
<dbReference type="CDD" id="cd06170">
    <property type="entry name" value="LuxR_C_like"/>
    <property type="match status" value="1"/>
</dbReference>
<feature type="region of interest" description="Disordered" evidence="4">
    <location>
        <begin position="421"/>
        <end position="486"/>
    </location>
</feature>
<dbReference type="InterPro" id="IPR000792">
    <property type="entry name" value="Tscrpt_reg_LuxR_C"/>
</dbReference>
<feature type="compositionally biased region" description="Basic and acidic residues" evidence="4">
    <location>
        <begin position="421"/>
        <end position="440"/>
    </location>
</feature>
<dbReference type="Gene3D" id="1.10.10.10">
    <property type="entry name" value="Winged helix-like DNA-binding domain superfamily/Winged helix DNA-binding domain"/>
    <property type="match status" value="1"/>
</dbReference>
<feature type="transmembrane region" description="Helical" evidence="5">
    <location>
        <begin position="396"/>
        <end position="413"/>
    </location>
</feature>
<keyword evidence="5" id="KW-0812">Transmembrane</keyword>
<dbReference type="GO" id="GO:0006355">
    <property type="term" value="P:regulation of DNA-templated transcription"/>
    <property type="evidence" value="ECO:0007669"/>
    <property type="project" value="InterPro"/>
</dbReference>
<feature type="transmembrane region" description="Helical" evidence="5">
    <location>
        <begin position="54"/>
        <end position="73"/>
    </location>
</feature>